<name>A0ACC1Y6Z9_MELAZ</name>
<organism evidence="1 2">
    <name type="scientific">Melia azedarach</name>
    <name type="common">Chinaberry tree</name>
    <dbReference type="NCBI Taxonomy" id="155640"/>
    <lineage>
        <taxon>Eukaryota</taxon>
        <taxon>Viridiplantae</taxon>
        <taxon>Streptophyta</taxon>
        <taxon>Embryophyta</taxon>
        <taxon>Tracheophyta</taxon>
        <taxon>Spermatophyta</taxon>
        <taxon>Magnoliopsida</taxon>
        <taxon>eudicotyledons</taxon>
        <taxon>Gunneridae</taxon>
        <taxon>Pentapetalae</taxon>
        <taxon>rosids</taxon>
        <taxon>malvids</taxon>
        <taxon>Sapindales</taxon>
        <taxon>Meliaceae</taxon>
        <taxon>Melia</taxon>
    </lineage>
</organism>
<reference evidence="1 2" key="1">
    <citation type="journal article" date="2023" name="Science">
        <title>Complex scaffold remodeling in plant triterpene biosynthesis.</title>
        <authorList>
            <person name="De La Pena R."/>
            <person name="Hodgson H."/>
            <person name="Liu J.C."/>
            <person name="Stephenson M.J."/>
            <person name="Martin A.C."/>
            <person name="Owen C."/>
            <person name="Harkess A."/>
            <person name="Leebens-Mack J."/>
            <person name="Jimenez L.E."/>
            <person name="Osbourn A."/>
            <person name="Sattely E.S."/>
        </authorList>
    </citation>
    <scope>NUCLEOTIDE SEQUENCE [LARGE SCALE GENOMIC DNA]</scope>
    <source>
        <strain evidence="2">cv. JPN11</strain>
        <tissue evidence="1">Leaf</tissue>
    </source>
</reference>
<accession>A0ACC1Y6Z9</accession>
<proteinExistence type="predicted"/>
<dbReference type="EMBL" id="CM051398">
    <property type="protein sequence ID" value="KAJ4718892.1"/>
    <property type="molecule type" value="Genomic_DNA"/>
</dbReference>
<evidence type="ECO:0000313" key="2">
    <source>
        <dbReference type="Proteomes" id="UP001164539"/>
    </source>
</evidence>
<keyword evidence="2" id="KW-1185">Reference proteome</keyword>
<sequence>MNFYMWIAFRQSHWPRSSKPKFIWYSAPSIGNLTNLHLVLLQNNNISGHIPSEIGKLPRLDTLDLSNNKFVGSIPISVSNLRILKYLIVGNSLICATGATIFCCEWLETSSPDIKEQKNCSGFWFKPRLHLPTYSWVWISAQVESKTCPTNVL</sequence>
<dbReference type="Proteomes" id="UP001164539">
    <property type="component" value="Chromosome 5"/>
</dbReference>
<evidence type="ECO:0000313" key="1">
    <source>
        <dbReference type="EMBL" id="KAJ4718892.1"/>
    </source>
</evidence>
<protein>
    <submittedName>
        <fullName evidence="1">Leucine-rich repeat receptor-like kinase</fullName>
    </submittedName>
</protein>
<gene>
    <name evidence="1" type="ORF">OWV82_010524</name>
</gene>
<comment type="caution">
    <text evidence="1">The sequence shown here is derived from an EMBL/GenBank/DDBJ whole genome shotgun (WGS) entry which is preliminary data.</text>
</comment>